<dbReference type="InterPro" id="IPR007218">
    <property type="entry name" value="DNA_pol_delta_4"/>
</dbReference>
<dbReference type="Proteomes" id="UP000054266">
    <property type="component" value="Unassembled WGS sequence"/>
</dbReference>
<name>A0A0D2CHC0_9EURO</name>
<gene>
    <name evidence="2" type="ORF">PV04_09539</name>
</gene>
<protein>
    <recommendedName>
        <fullName evidence="4">DNA polymerase delta subunit 4</fullName>
    </recommendedName>
</protein>
<feature type="region of interest" description="Disordered" evidence="1">
    <location>
        <begin position="1"/>
        <end position="105"/>
    </location>
</feature>
<dbReference type="STRING" id="5601.A0A0D2CHC0"/>
<evidence type="ECO:0000313" key="2">
    <source>
        <dbReference type="EMBL" id="KIW64616.1"/>
    </source>
</evidence>
<dbReference type="GO" id="GO:0003887">
    <property type="term" value="F:DNA-directed DNA polymerase activity"/>
    <property type="evidence" value="ECO:0007669"/>
    <property type="project" value="TreeGrafter"/>
</dbReference>
<feature type="compositionally biased region" description="Basic and acidic residues" evidence="1">
    <location>
        <begin position="77"/>
        <end position="95"/>
    </location>
</feature>
<sequence>MPRGRKSATTRASSGGQSRLSFNNRVTKTSAQAQRDEEIASAKKISQIEDTLRHEQPASEVTDVKIEPEPEPTQQKTENDAHSDSEQVVEEKVEPSKTSAKRRVKAVKGKDERELAAEKITDAQLKKYWQKEEESRLAPRVHQQSIPLHEKILRHFDLSSQYGPCIGIPRLTRWRRANTLGLQPPIEVLAVLLREEEGGDAREGMQYGRKGRSQGCGKLAYIDELGGGRVVLVE</sequence>
<dbReference type="PANTHER" id="PTHR14303">
    <property type="entry name" value="DNA POLYMERASE DELTA SUBUNIT 4"/>
    <property type="match status" value="1"/>
</dbReference>
<evidence type="ECO:0000256" key="1">
    <source>
        <dbReference type="SAM" id="MobiDB-lite"/>
    </source>
</evidence>
<evidence type="ECO:0000313" key="3">
    <source>
        <dbReference type="Proteomes" id="UP000054266"/>
    </source>
</evidence>
<dbReference type="AlphaFoldDB" id="A0A0D2CHC0"/>
<dbReference type="EMBL" id="KN846961">
    <property type="protein sequence ID" value="KIW64616.1"/>
    <property type="molecule type" value="Genomic_DNA"/>
</dbReference>
<feature type="compositionally biased region" description="Polar residues" evidence="1">
    <location>
        <begin position="9"/>
        <end position="33"/>
    </location>
</feature>
<dbReference type="HOGENOM" id="CLU_077732_0_0_1"/>
<accession>A0A0D2CHC0</accession>
<dbReference type="GO" id="GO:0000731">
    <property type="term" value="P:DNA synthesis involved in DNA repair"/>
    <property type="evidence" value="ECO:0007669"/>
    <property type="project" value="InterPro"/>
</dbReference>
<dbReference type="GO" id="GO:0043625">
    <property type="term" value="C:delta DNA polymerase complex"/>
    <property type="evidence" value="ECO:0007669"/>
    <property type="project" value="TreeGrafter"/>
</dbReference>
<dbReference type="GO" id="GO:0006261">
    <property type="term" value="P:DNA-templated DNA replication"/>
    <property type="evidence" value="ECO:0007669"/>
    <property type="project" value="TreeGrafter"/>
</dbReference>
<dbReference type="Pfam" id="PF04081">
    <property type="entry name" value="DNA_pol_delta_4"/>
    <property type="match status" value="1"/>
</dbReference>
<keyword evidence="3" id="KW-1185">Reference proteome</keyword>
<evidence type="ECO:0008006" key="4">
    <source>
        <dbReference type="Google" id="ProtNLM"/>
    </source>
</evidence>
<reference evidence="2 3" key="1">
    <citation type="submission" date="2015-01" db="EMBL/GenBank/DDBJ databases">
        <title>The Genome Sequence of Capronia semiimmersa CBS27337.</title>
        <authorList>
            <consortium name="The Broad Institute Genomics Platform"/>
            <person name="Cuomo C."/>
            <person name="de Hoog S."/>
            <person name="Gorbushina A."/>
            <person name="Stielow B."/>
            <person name="Teixiera M."/>
            <person name="Abouelleil A."/>
            <person name="Chapman S.B."/>
            <person name="Priest M."/>
            <person name="Young S.K."/>
            <person name="Wortman J."/>
            <person name="Nusbaum C."/>
            <person name="Birren B."/>
        </authorList>
    </citation>
    <scope>NUCLEOTIDE SEQUENCE [LARGE SCALE GENOMIC DNA]</scope>
    <source>
        <strain evidence="2 3">CBS 27337</strain>
    </source>
</reference>
<organism evidence="2 3">
    <name type="scientific">Phialophora macrospora</name>
    <dbReference type="NCBI Taxonomy" id="1851006"/>
    <lineage>
        <taxon>Eukaryota</taxon>
        <taxon>Fungi</taxon>
        <taxon>Dikarya</taxon>
        <taxon>Ascomycota</taxon>
        <taxon>Pezizomycotina</taxon>
        <taxon>Eurotiomycetes</taxon>
        <taxon>Chaetothyriomycetidae</taxon>
        <taxon>Chaetothyriales</taxon>
        <taxon>Herpotrichiellaceae</taxon>
        <taxon>Phialophora</taxon>
    </lineage>
</organism>
<feature type="compositionally biased region" description="Basic and acidic residues" evidence="1">
    <location>
        <begin position="34"/>
        <end position="68"/>
    </location>
</feature>
<dbReference type="PANTHER" id="PTHR14303:SF0">
    <property type="entry name" value="DNA POLYMERASE DELTA SUBUNIT 4"/>
    <property type="match status" value="1"/>
</dbReference>
<proteinExistence type="predicted"/>